<keyword evidence="1" id="KW-0732">Signal</keyword>
<feature type="chain" id="PRO_5019297619" evidence="1">
    <location>
        <begin position="20"/>
        <end position="110"/>
    </location>
</feature>
<dbReference type="EMBL" id="SACQ01000003">
    <property type="protein sequence ID" value="RVU30985.1"/>
    <property type="molecule type" value="Genomic_DNA"/>
</dbReference>
<dbReference type="AlphaFoldDB" id="A0A437Q901"/>
<gene>
    <name evidence="2" type="ORF">EOE65_08200</name>
</gene>
<proteinExistence type="predicted"/>
<comment type="caution">
    <text evidence="2">The sequence shown here is derived from an EMBL/GenBank/DDBJ whole genome shotgun (WGS) entry which is preliminary data.</text>
</comment>
<sequence>MHKTIIFALITALSTTATAEPRVDASTDEKLQASLTKMYESVPAGSKKKLEDAIQNLVYMDFFWPDRKYSNEQIEANLRERLTGRTATALIELSEQLIAEQKILRSQENH</sequence>
<accession>A0A437Q901</accession>
<evidence type="ECO:0000313" key="3">
    <source>
        <dbReference type="Proteomes" id="UP000282818"/>
    </source>
</evidence>
<reference evidence="2 3" key="1">
    <citation type="submission" date="2019-01" db="EMBL/GenBank/DDBJ databases">
        <authorList>
            <person name="Chen W.-M."/>
        </authorList>
    </citation>
    <scope>NUCLEOTIDE SEQUENCE [LARGE SCALE GENOMIC DNA]</scope>
    <source>
        <strain evidence="2 3">HPM-16</strain>
    </source>
</reference>
<dbReference type="RefSeq" id="WP_127693830.1">
    <property type="nucleotide sequence ID" value="NZ_SACQ01000003.1"/>
</dbReference>
<keyword evidence="3" id="KW-1185">Reference proteome</keyword>
<name>A0A437Q901_9GAMM</name>
<protein>
    <submittedName>
        <fullName evidence="2">Uncharacterized protein</fullName>
    </submittedName>
</protein>
<organism evidence="2 3">
    <name type="scientific">Neptunomonas marina</name>
    <dbReference type="NCBI Taxonomy" id="1815562"/>
    <lineage>
        <taxon>Bacteria</taxon>
        <taxon>Pseudomonadati</taxon>
        <taxon>Pseudomonadota</taxon>
        <taxon>Gammaproteobacteria</taxon>
        <taxon>Oceanospirillales</taxon>
        <taxon>Oceanospirillaceae</taxon>
        <taxon>Neptunomonas</taxon>
    </lineage>
</organism>
<evidence type="ECO:0000256" key="1">
    <source>
        <dbReference type="SAM" id="SignalP"/>
    </source>
</evidence>
<dbReference type="Proteomes" id="UP000282818">
    <property type="component" value="Unassembled WGS sequence"/>
</dbReference>
<feature type="signal peptide" evidence="1">
    <location>
        <begin position="1"/>
        <end position="19"/>
    </location>
</feature>
<evidence type="ECO:0000313" key="2">
    <source>
        <dbReference type="EMBL" id="RVU30985.1"/>
    </source>
</evidence>